<sequence>MQPGEPVFTPFDMPKEADGVGLTDAPRGQLGHWLRIEKGRIANYEIITPTAWNFSPRDESGHLGPVEEA</sequence>
<reference evidence="3 4" key="1">
    <citation type="submission" date="2013-09" db="EMBL/GenBank/DDBJ databases">
        <title>Biodegradation of hydrocarbons in the deep terrestrial subsurface : characterization of a microbial consortium composed of two Desulfotomaculum species originating from a deep geological formation.</title>
        <authorList>
            <person name="Aullo T."/>
            <person name="Berlendis S."/>
            <person name="Lascourreges J.-F."/>
            <person name="Dessort D."/>
            <person name="Saint-Laurent S."/>
            <person name="Schraauwers B."/>
            <person name="Mas J."/>
            <person name="Magot M."/>
            <person name="Ranchou-Peyruse A."/>
        </authorList>
    </citation>
    <scope>NUCLEOTIDE SEQUENCE [LARGE SCALE GENOMIC DNA]</scope>
    <source>
        <strain evidence="3 4">Bs107</strain>
    </source>
</reference>
<proteinExistence type="predicted"/>
<dbReference type="EMBL" id="AWQQ01000156">
    <property type="protein sequence ID" value="PHJ36724.1"/>
    <property type="molecule type" value="Genomic_DNA"/>
</dbReference>
<keyword evidence="1" id="KW-0479">Metal-binding</keyword>
<keyword evidence="1" id="KW-0460">Magnesium</keyword>
<dbReference type="PANTHER" id="PTHR42958:SF4">
    <property type="entry name" value="HYDROGENASE EXPRESSION_FORMATION PROTEIN HUPK"/>
    <property type="match status" value="1"/>
</dbReference>
<keyword evidence="4" id="KW-1185">Reference proteome</keyword>
<evidence type="ECO:0000313" key="4">
    <source>
        <dbReference type="Proteomes" id="UP000222564"/>
    </source>
</evidence>
<organism evidence="3 4">
    <name type="scientific">Desulforamulus profundi</name>
    <dbReference type="NCBI Taxonomy" id="1383067"/>
    <lineage>
        <taxon>Bacteria</taxon>
        <taxon>Bacillati</taxon>
        <taxon>Bacillota</taxon>
        <taxon>Clostridia</taxon>
        <taxon>Eubacteriales</taxon>
        <taxon>Peptococcaceae</taxon>
        <taxon>Desulforamulus</taxon>
    </lineage>
</organism>
<protein>
    <submittedName>
        <fullName evidence="3">Uncharacterized protein</fullName>
    </submittedName>
</protein>
<feature type="binding site" evidence="1">
    <location>
        <position position="46"/>
    </location>
    <ligand>
        <name>Mg(2+)</name>
        <dbReference type="ChEBI" id="CHEBI:18420"/>
    </ligand>
</feature>
<dbReference type="AlphaFoldDB" id="A0A2C6MB42"/>
<evidence type="ECO:0000313" key="3">
    <source>
        <dbReference type="EMBL" id="PHJ36724.1"/>
    </source>
</evidence>
<dbReference type="InterPro" id="IPR029014">
    <property type="entry name" value="NiFe-Hase_large"/>
</dbReference>
<feature type="region of interest" description="Disordered" evidence="2">
    <location>
        <begin position="1"/>
        <end position="24"/>
    </location>
</feature>
<dbReference type="Pfam" id="PF00374">
    <property type="entry name" value="NiFeSe_Hases"/>
    <property type="match status" value="1"/>
</dbReference>
<evidence type="ECO:0000256" key="1">
    <source>
        <dbReference type="PIRSR" id="PIRSR601501-1"/>
    </source>
</evidence>
<dbReference type="PANTHER" id="PTHR42958">
    <property type="entry name" value="HYDROGENASE-2 LARGE CHAIN"/>
    <property type="match status" value="1"/>
</dbReference>
<dbReference type="InterPro" id="IPR050867">
    <property type="entry name" value="NiFe/NiFeSe_hydrgnase_LSU"/>
</dbReference>
<dbReference type="Proteomes" id="UP000222564">
    <property type="component" value="Unassembled WGS sequence"/>
</dbReference>
<name>A0A2C6MB42_9FIRM</name>
<accession>A0A2C6MB42</accession>
<gene>
    <name evidence="3" type="ORF">P378_20665</name>
</gene>
<dbReference type="SUPFAM" id="SSF56762">
    <property type="entry name" value="HydB/Nqo4-like"/>
    <property type="match status" value="1"/>
</dbReference>
<dbReference type="Gene3D" id="1.10.645.10">
    <property type="entry name" value="Cytochrome-c3 Hydrogenase, chain B"/>
    <property type="match status" value="1"/>
</dbReference>
<dbReference type="InterPro" id="IPR001501">
    <property type="entry name" value="Ni-dep_hyd_lsu"/>
</dbReference>
<comment type="caution">
    <text evidence="3">The sequence shown here is derived from an EMBL/GenBank/DDBJ whole genome shotgun (WGS) entry which is preliminary data.</text>
</comment>
<evidence type="ECO:0000256" key="2">
    <source>
        <dbReference type="SAM" id="MobiDB-lite"/>
    </source>
</evidence>
<dbReference type="GO" id="GO:0016151">
    <property type="term" value="F:nickel cation binding"/>
    <property type="evidence" value="ECO:0007669"/>
    <property type="project" value="InterPro"/>
</dbReference>